<dbReference type="Gene3D" id="2.60.200.20">
    <property type="match status" value="1"/>
</dbReference>
<organism evidence="3 4">
    <name type="scientific">Sporofaciens musculi</name>
    <dbReference type="NCBI Taxonomy" id="2681861"/>
    <lineage>
        <taxon>Bacteria</taxon>
        <taxon>Bacillati</taxon>
        <taxon>Bacillota</taxon>
        <taxon>Clostridia</taxon>
        <taxon>Lachnospirales</taxon>
        <taxon>Lachnospiraceae</taxon>
        <taxon>Sporofaciens</taxon>
    </lineage>
</organism>
<name>A0A7X3SHK1_9FIRM</name>
<dbReference type="SMART" id="SM00240">
    <property type="entry name" value="FHA"/>
    <property type="match status" value="1"/>
</dbReference>
<dbReference type="InterPro" id="IPR045962">
    <property type="entry name" value="DUF6382"/>
</dbReference>
<protein>
    <submittedName>
        <fullName evidence="3">FHA domain-containing protein</fullName>
    </submittedName>
</protein>
<evidence type="ECO:0000313" key="4">
    <source>
        <dbReference type="Proteomes" id="UP000460412"/>
    </source>
</evidence>
<reference evidence="3 4" key="1">
    <citation type="submission" date="2019-12" db="EMBL/GenBank/DDBJ databases">
        <title>Sporaefaciens musculi gen. nov., sp. nov., a novel bacterium isolated from the caecum of an obese mouse.</title>
        <authorList>
            <person name="Rasmussen T.S."/>
            <person name="Streidl T."/>
            <person name="Hitch T.C.A."/>
            <person name="Wortmann E."/>
            <person name="Deptula P."/>
            <person name="Hansen M."/>
            <person name="Nielsen D.S."/>
            <person name="Clavel T."/>
            <person name="Vogensen F.K."/>
        </authorList>
    </citation>
    <scope>NUCLEOTIDE SEQUENCE [LARGE SCALE GENOMIC DNA]</scope>
    <source>
        <strain evidence="3 4">WCA-9-b2</strain>
    </source>
</reference>
<proteinExistence type="predicted"/>
<comment type="caution">
    <text evidence="3">The sequence shown here is derived from an EMBL/GenBank/DDBJ whole genome shotgun (WGS) entry which is preliminary data.</text>
</comment>
<dbReference type="Pfam" id="PF19909">
    <property type="entry name" value="DUF6382"/>
    <property type="match status" value="1"/>
</dbReference>
<dbReference type="InterPro" id="IPR000253">
    <property type="entry name" value="FHA_dom"/>
</dbReference>
<sequence>MCSFTYEEQGNKRYLVYEKKPDDSMDILTLEMMSNNRIDGLVPVSHTQIDDCFYMKYDITGLQSLREYFQIPVNRKKFFSILESILSAVMMAEEYMLTLTSYVLNLDYMYVDSAAFKVFMVVLPIVRSELSLEMFLKQLLIDVKYDQTEDCSYVAMFSNLLGNLKPFSASALKEQITRQSFSAKSGQKPVLESQRREKNILPKVQVQEKPKTDIKERGSSLDADKQRCFDILFSNEETPKKEKKGLFFKKDKSDKSGKTEKKSFWKKRKEDAGKIPEMEAILGGFQIPGRNQPVCGQDEIYSEGGGANHKADKFPKQDVSIPVQKVGMNRVPVEMQYVEEATYFEAEDEEATVLMEDYSMPELILIRRSTNESFRIEGTVVRVGRSHTATEILIEGNKRVGRVHAILHVQDGEVYIEDNHSKNCTFVNGVQIMPQDRPCRLEPGSKIRLGDEELEFQIRE</sequence>
<dbReference type="Proteomes" id="UP000460412">
    <property type="component" value="Unassembled WGS sequence"/>
</dbReference>
<feature type="region of interest" description="Disordered" evidence="1">
    <location>
        <begin position="248"/>
        <end position="269"/>
    </location>
</feature>
<dbReference type="AlphaFoldDB" id="A0A7X3SHK1"/>
<dbReference type="PROSITE" id="PS50006">
    <property type="entry name" value="FHA_DOMAIN"/>
    <property type="match status" value="1"/>
</dbReference>
<dbReference type="InterPro" id="IPR008984">
    <property type="entry name" value="SMAD_FHA_dom_sf"/>
</dbReference>
<dbReference type="EMBL" id="WUQX01000001">
    <property type="protein sequence ID" value="MXP74427.1"/>
    <property type="molecule type" value="Genomic_DNA"/>
</dbReference>
<evidence type="ECO:0000259" key="2">
    <source>
        <dbReference type="PROSITE" id="PS50006"/>
    </source>
</evidence>
<feature type="domain" description="FHA" evidence="2">
    <location>
        <begin position="381"/>
        <end position="432"/>
    </location>
</feature>
<dbReference type="Pfam" id="PF00498">
    <property type="entry name" value="FHA"/>
    <property type="match status" value="1"/>
</dbReference>
<evidence type="ECO:0000256" key="1">
    <source>
        <dbReference type="SAM" id="MobiDB-lite"/>
    </source>
</evidence>
<accession>A0A7X3SHK1</accession>
<dbReference type="CDD" id="cd00060">
    <property type="entry name" value="FHA"/>
    <property type="match status" value="1"/>
</dbReference>
<evidence type="ECO:0000313" key="3">
    <source>
        <dbReference type="EMBL" id="MXP74427.1"/>
    </source>
</evidence>
<gene>
    <name evidence="3" type="ORF">GN277_03015</name>
</gene>
<keyword evidence="4" id="KW-1185">Reference proteome</keyword>
<dbReference type="SUPFAM" id="SSF49879">
    <property type="entry name" value="SMAD/FHA domain"/>
    <property type="match status" value="1"/>
</dbReference>